<dbReference type="NCBIfam" id="TIGR01374">
    <property type="entry name" value="soxD"/>
    <property type="match status" value="1"/>
</dbReference>
<protein>
    <submittedName>
        <fullName evidence="1">Sarcosine oxidase subunit delta</fullName>
    </submittedName>
</protein>
<dbReference type="RefSeq" id="WP_169560760.1">
    <property type="nucleotide sequence ID" value="NZ_BSNF01000006.1"/>
</dbReference>
<organism evidence="1 2">
    <name type="scientific">Sneathiella chinensis</name>
    <dbReference type="NCBI Taxonomy" id="349750"/>
    <lineage>
        <taxon>Bacteria</taxon>
        <taxon>Pseudomonadati</taxon>
        <taxon>Pseudomonadota</taxon>
        <taxon>Alphaproteobacteria</taxon>
        <taxon>Sneathiellales</taxon>
        <taxon>Sneathiellaceae</taxon>
        <taxon>Sneathiella</taxon>
    </lineage>
</organism>
<evidence type="ECO:0000313" key="2">
    <source>
        <dbReference type="Proteomes" id="UP001161409"/>
    </source>
</evidence>
<evidence type="ECO:0000313" key="1">
    <source>
        <dbReference type="EMBL" id="GLQ06611.1"/>
    </source>
</evidence>
<keyword evidence="2" id="KW-1185">Reference proteome</keyword>
<reference evidence="1" key="2">
    <citation type="submission" date="2023-01" db="EMBL/GenBank/DDBJ databases">
        <title>Draft genome sequence of Sneathiella chinensis strain NBRC 103408.</title>
        <authorList>
            <person name="Sun Q."/>
            <person name="Mori K."/>
        </authorList>
    </citation>
    <scope>NUCLEOTIDE SEQUENCE</scope>
    <source>
        <strain evidence="1">NBRC 103408</strain>
    </source>
</reference>
<comment type="caution">
    <text evidence="1">The sequence shown here is derived from an EMBL/GenBank/DDBJ whole genome shotgun (WGS) entry which is preliminary data.</text>
</comment>
<sequence>MLKIECPWCGPRHETEFRYGGEAHRVRPEKPDSLTDEAWAAFLFMRTNTKGAFAERWCHVNGCRRWFNVLRHTVSHEILAVYAMGEVPPVPGARKEGGQ</sequence>
<dbReference type="InterPro" id="IPR038561">
    <property type="entry name" value="SoxD_sf"/>
</dbReference>
<proteinExistence type="predicted"/>
<dbReference type="EMBL" id="BSNF01000006">
    <property type="protein sequence ID" value="GLQ06611.1"/>
    <property type="molecule type" value="Genomic_DNA"/>
</dbReference>
<gene>
    <name evidence="1" type="primary">soxD</name>
    <name evidence="1" type="ORF">GCM10007924_18320</name>
</gene>
<reference evidence="1" key="1">
    <citation type="journal article" date="2014" name="Int. J. Syst. Evol. Microbiol.">
        <title>Complete genome of a new Firmicutes species belonging to the dominant human colonic microbiota ('Ruminococcus bicirculans') reveals two chromosomes and a selective capacity to utilize plant glucans.</title>
        <authorList>
            <consortium name="NISC Comparative Sequencing Program"/>
            <person name="Wegmann U."/>
            <person name="Louis P."/>
            <person name="Goesmann A."/>
            <person name="Henrissat B."/>
            <person name="Duncan S.H."/>
            <person name="Flint H.J."/>
        </authorList>
    </citation>
    <scope>NUCLEOTIDE SEQUENCE</scope>
    <source>
        <strain evidence="1">NBRC 103408</strain>
    </source>
</reference>
<dbReference type="Gene3D" id="3.30.2270.10">
    <property type="entry name" value="Folate-binding superfamily"/>
    <property type="match status" value="1"/>
</dbReference>
<dbReference type="Proteomes" id="UP001161409">
    <property type="component" value="Unassembled WGS sequence"/>
</dbReference>
<dbReference type="InterPro" id="IPR006279">
    <property type="entry name" value="SoxD"/>
</dbReference>
<name>A0ABQ5U811_9PROT</name>
<dbReference type="Pfam" id="PF04267">
    <property type="entry name" value="SoxD"/>
    <property type="match status" value="1"/>
</dbReference>
<accession>A0ABQ5U811</accession>